<dbReference type="AlphaFoldDB" id="A0A6B0UZ53"/>
<organism evidence="2">
    <name type="scientific">Ixodes ricinus</name>
    <name type="common">Common tick</name>
    <name type="synonym">Acarus ricinus</name>
    <dbReference type="NCBI Taxonomy" id="34613"/>
    <lineage>
        <taxon>Eukaryota</taxon>
        <taxon>Metazoa</taxon>
        <taxon>Ecdysozoa</taxon>
        <taxon>Arthropoda</taxon>
        <taxon>Chelicerata</taxon>
        <taxon>Arachnida</taxon>
        <taxon>Acari</taxon>
        <taxon>Parasitiformes</taxon>
        <taxon>Ixodida</taxon>
        <taxon>Ixodoidea</taxon>
        <taxon>Ixodidae</taxon>
        <taxon>Ixodinae</taxon>
        <taxon>Ixodes</taxon>
    </lineage>
</organism>
<reference evidence="2" key="1">
    <citation type="submission" date="2019-12" db="EMBL/GenBank/DDBJ databases">
        <title>An insight into the sialome of adult female Ixodes ricinus ticks feeding for 6 days.</title>
        <authorList>
            <person name="Perner J."/>
            <person name="Ribeiro J.M.C."/>
        </authorList>
    </citation>
    <scope>NUCLEOTIDE SEQUENCE</scope>
    <source>
        <strain evidence="2">Semi-engorged</strain>
        <tissue evidence="2">Salivary glands</tissue>
    </source>
</reference>
<protein>
    <submittedName>
        <fullName evidence="2">Uncharacterized protein</fullName>
    </submittedName>
</protein>
<evidence type="ECO:0000313" key="2">
    <source>
        <dbReference type="EMBL" id="MXU95180.1"/>
    </source>
</evidence>
<dbReference type="EMBL" id="GIFC01013097">
    <property type="protein sequence ID" value="MXU95180.1"/>
    <property type="molecule type" value="Transcribed_RNA"/>
</dbReference>
<proteinExistence type="predicted"/>
<feature type="region of interest" description="Disordered" evidence="1">
    <location>
        <begin position="119"/>
        <end position="150"/>
    </location>
</feature>
<accession>A0A6B0UZ53</accession>
<name>A0A6B0UZ53_IXORI</name>
<evidence type="ECO:0000256" key="1">
    <source>
        <dbReference type="SAM" id="MobiDB-lite"/>
    </source>
</evidence>
<sequence>MYFYSRCLHYRPVQTGYLKYCGATRLRRSVSISFFLDGGKVPSVKFLLCPCSSHESGQPFTSSVGCRSVAQNLRCSSCPENGKGKGCVQNLTEIDPSYSGGSCHVISRIQQSWKKGRFSNSKVRNPYPGARSSKFRNTSKDVQGYEGPAEQMDSIGRWRFTSSLTSTEVTEKWRKRGGKS</sequence>